<evidence type="ECO:0000313" key="2">
    <source>
        <dbReference type="EMBL" id="KXB59184.1"/>
    </source>
</evidence>
<sequence length="232" mass="25977">MKNSQRKHPLLFGVLYGTAIYGLIVLAILCITGVIVAAALIIPMFILLVFVLISQMRNISSAKKEEDVDYCLNTYFVYKYIMMPVELICAGILGAVIFGIIKIISHWPEDELVSTFLVFIITLIAAYVITFIIAFFIAIIPCSLIMFTLIELPCLISIDYVLGVTQKKYGMSSVGRVIHFLLQMIPVLDIIDGLYISIKYWNRGRGLAVVTFAFTLSITALVLSIYLAIRFI</sequence>
<dbReference type="Proteomes" id="UP000070394">
    <property type="component" value="Unassembled WGS sequence"/>
</dbReference>
<keyword evidence="1" id="KW-1133">Transmembrane helix</keyword>
<keyword evidence="1" id="KW-0472">Membrane</keyword>
<dbReference type="RefSeq" id="WP_060930868.1">
    <property type="nucleotide sequence ID" value="NZ_KQ959797.1"/>
</dbReference>
<feature type="transmembrane region" description="Helical" evidence="1">
    <location>
        <begin position="207"/>
        <end position="229"/>
    </location>
</feature>
<keyword evidence="3" id="KW-1185">Reference proteome</keyword>
<dbReference type="AlphaFoldDB" id="A0A133ZUS5"/>
<organism evidence="2 3">
    <name type="scientific">Lachnoanaerobaculum saburreum</name>
    <dbReference type="NCBI Taxonomy" id="467210"/>
    <lineage>
        <taxon>Bacteria</taxon>
        <taxon>Bacillati</taxon>
        <taxon>Bacillota</taxon>
        <taxon>Clostridia</taxon>
        <taxon>Lachnospirales</taxon>
        <taxon>Lachnospiraceae</taxon>
        <taxon>Lachnoanaerobaculum</taxon>
    </lineage>
</organism>
<feature type="transmembrane region" description="Helical" evidence="1">
    <location>
        <begin position="144"/>
        <end position="165"/>
    </location>
</feature>
<name>A0A133ZUS5_9FIRM</name>
<feature type="transmembrane region" description="Helical" evidence="1">
    <location>
        <begin position="85"/>
        <end position="104"/>
    </location>
</feature>
<protein>
    <submittedName>
        <fullName evidence="2">Uncharacterized protein</fullName>
    </submittedName>
</protein>
<evidence type="ECO:0000256" key="1">
    <source>
        <dbReference type="SAM" id="Phobius"/>
    </source>
</evidence>
<feature type="transmembrane region" description="Helical" evidence="1">
    <location>
        <begin position="116"/>
        <end position="137"/>
    </location>
</feature>
<feature type="transmembrane region" description="Helical" evidence="1">
    <location>
        <begin position="20"/>
        <end position="53"/>
    </location>
</feature>
<accession>A0A133ZUS5</accession>
<dbReference type="PATRIC" id="fig|467210.3.peg.989"/>
<keyword evidence="1" id="KW-0812">Transmembrane</keyword>
<gene>
    <name evidence="2" type="ORF">HMPREF1866_01000</name>
</gene>
<dbReference type="OrthoDB" id="2047932at2"/>
<feature type="transmembrane region" description="Helical" evidence="1">
    <location>
        <begin position="177"/>
        <end position="195"/>
    </location>
</feature>
<proteinExistence type="predicted"/>
<dbReference type="STRING" id="467210.HMPREF1866_01000"/>
<comment type="caution">
    <text evidence="2">The sequence shown here is derived from an EMBL/GenBank/DDBJ whole genome shotgun (WGS) entry which is preliminary data.</text>
</comment>
<reference evidence="3" key="1">
    <citation type="submission" date="2016-01" db="EMBL/GenBank/DDBJ databases">
        <authorList>
            <person name="Mitreva M."/>
            <person name="Pepin K.H."/>
            <person name="Mihindukulasuriya K.A."/>
            <person name="Fulton R."/>
            <person name="Fronick C."/>
            <person name="O'Laughlin M."/>
            <person name="Miner T."/>
            <person name="Herter B."/>
            <person name="Rosa B.A."/>
            <person name="Cordes M."/>
            <person name="Tomlinson C."/>
            <person name="Wollam A."/>
            <person name="Palsikar V.B."/>
            <person name="Mardis E.R."/>
            <person name="Wilson R.K."/>
        </authorList>
    </citation>
    <scope>NUCLEOTIDE SEQUENCE [LARGE SCALE GENOMIC DNA]</scope>
    <source>
        <strain evidence="3">DNF00896</strain>
    </source>
</reference>
<dbReference type="EMBL" id="LSDA01000037">
    <property type="protein sequence ID" value="KXB59184.1"/>
    <property type="molecule type" value="Genomic_DNA"/>
</dbReference>
<evidence type="ECO:0000313" key="3">
    <source>
        <dbReference type="Proteomes" id="UP000070394"/>
    </source>
</evidence>